<evidence type="ECO:0000256" key="7">
    <source>
        <dbReference type="ARBA" id="ARBA00023004"/>
    </source>
</evidence>
<evidence type="ECO:0000256" key="10">
    <source>
        <dbReference type="PIRSR" id="PIRSR000159-1"/>
    </source>
</evidence>
<feature type="binding site" evidence="12">
    <location>
        <position position="829"/>
    </location>
    <ligand>
        <name>[4Fe-4S] cluster</name>
        <dbReference type="ChEBI" id="CHEBI:49883"/>
        <label>3</label>
    </ligand>
</feature>
<dbReference type="SUPFAM" id="SSF52922">
    <property type="entry name" value="TK C-terminal domain-like"/>
    <property type="match status" value="1"/>
</dbReference>
<evidence type="ECO:0000313" key="15">
    <source>
        <dbReference type="Proteomes" id="UP000824176"/>
    </source>
</evidence>
<evidence type="ECO:0000256" key="2">
    <source>
        <dbReference type="ARBA" id="ARBA00022448"/>
    </source>
</evidence>
<dbReference type="InterPro" id="IPR002880">
    <property type="entry name" value="Pyrv_Fd/Flavodoxin_OxRdtase_N"/>
</dbReference>
<feature type="binding site" evidence="12">
    <location>
        <position position="857"/>
    </location>
    <ligand>
        <name>[4Fe-4S] cluster</name>
        <dbReference type="ChEBI" id="CHEBI:49883"/>
        <label>3</label>
    </ligand>
</feature>
<feature type="binding site" evidence="12">
    <location>
        <position position="765"/>
    </location>
    <ligand>
        <name>[4Fe-4S] cluster</name>
        <dbReference type="ChEBI" id="CHEBI:49883"/>
        <label>1</label>
    </ligand>
</feature>
<dbReference type="GO" id="GO:0030976">
    <property type="term" value="F:thiamine pyrophosphate binding"/>
    <property type="evidence" value="ECO:0007669"/>
    <property type="project" value="InterPro"/>
</dbReference>
<evidence type="ECO:0000256" key="5">
    <source>
        <dbReference type="ARBA" id="ARBA00022982"/>
    </source>
</evidence>
<keyword evidence="5 9" id="KW-0249">Electron transport</keyword>
<accession>A0A9D2GRH7</accession>
<evidence type="ECO:0000256" key="8">
    <source>
        <dbReference type="ARBA" id="ARBA00023014"/>
    </source>
</evidence>
<dbReference type="InterPro" id="IPR019752">
    <property type="entry name" value="Pyrv/ketoisovalerate_OxRed_cat"/>
</dbReference>
<feature type="binding site" evidence="12">
    <location>
        <position position="755"/>
    </location>
    <ligand>
        <name>[4Fe-4S] cluster</name>
        <dbReference type="ChEBI" id="CHEBI:49883"/>
        <label>2</label>
    </ligand>
</feature>
<evidence type="ECO:0000256" key="1">
    <source>
        <dbReference type="ARBA" id="ARBA00009032"/>
    </source>
</evidence>
<dbReference type="InterPro" id="IPR011766">
    <property type="entry name" value="TPP_enzyme_TPP-bd"/>
</dbReference>
<feature type="site" description="Important for catalytic activity" evidence="11">
    <location>
        <position position="31"/>
    </location>
</feature>
<dbReference type="AlphaFoldDB" id="A0A9D2GRH7"/>
<feature type="binding site" evidence="12">
    <location>
        <position position="832"/>
    </location>
    <ligand>
        <name>[4Fe-4S] cluster</name>
        <dbReference type="ChEBI" id="CHEBI:49883"/>
        <label>3</label>
    </ligand>
</feature>
<gene>
    <name evidence="14" type="primary">nifJ</name>
    <name evidence="14" type="ORF">H9804_01780</name>
</gene>
<keyword evidence="6 9" id="KW-0560">Oxidoreductase</keyword>
<evidence type="ECO:0000256" key="11">
    <source>
        <dbReference type="PIRSR" id="PIRSR000159-2"/>
    </source>
</evidence>
<evidence type="ECO:0000313" key="14">
    <source>
        <dbReference type="EMBL" id="HIZ88647.1"/>
    </source>
</evidence>
<dbReference type="Pfam" id="PF01855">
    <property type="entry name" value="POR_N"/>
    <property type="match status" value="1"/>
</dbReference>
<feature type="binding site" evidence="12">
    <location>
        <position position="761"/>
    </location>
    <ligand>
        <name>[4Fe-4S] cluster</name>
        <dbReference type="ChEBI" id="CHEBI:49883"/>
        <label>2</label>
    </ligand>
</feature>
<feature type="site" description="Important for catalytic activity" evidence="11">
    <location>
        <position position="64"/>
    </location>
</feature>
<dbReference type="GO" id="GO:0016903">
    <property type="term" value="F:oxidoreductase activity, acting on the aldehyde or oxo group of donors"/>
    <property type="evidence" value="ECO:0007669"/>
    <property type="project" value="InterPro"/>
</dbReference>
<dbReference type="Gene3D" id="3.40.50.970">
    <property type="match status" value="2"/>
</dbReference>
<feature type="binding site" evidence="12">
    <location>
        <position position="699"/>
    </location>
    <ligand>
        <name>[4Fe-4S] cluster</name>
        <dbReference type="ChEBI" id="CHEBI:49883"/>
        <label>1</label>
    </ligand>
</feature>
<dbReference type="NCBIfam" id="TIGR02176">
    <property type="entry name" value="pyruv_ox_red"/>
    <property type="match status" value="1"/>
</dbReference>
<dbReference type="Pfam" id="PF01558">
    <property type="entry name" value="POR"/>
    <property type="match status" value="1"/>
</dbReference>
<organism evidence="14 15">
    <name type="scientific">Candidatus Mucispirillum faecigallinarum</name>
    <dbReference type="NCBI Taxonomy" id="2838699"/>
    <lineage>
        <taxon>Bacteria</taxon>
        <taxon>Pseudomonadati</taxon>
        <taxon>Deferribacterota</taxon>
        <taxon>Deferribacteres</taxon>
        <taxon>Deferribacterales</taxon>
        <taxon>Mucispirillaceae</taxon>
        <taxon>Mucispirillum</taxon>
    </lineage>
</organism>
<feature type="binding site" evidence="10">
    <location>
        <position position="857"/>
    </location>
    <ligand>
        <name>thiamine diphosphate</name>
        <dbReference type="ChEBI" id="CHEBI:58937"/>
    </ligand>
</feature>
<dbReference type="PANTHER" id="PTHR32154">
    <property type="entry name" value="PYRUVATE-FLAVODOXIN OXIDOREDUCTASE-RELATED"/>
    <property type="match status" value="1"/>
</dbReference>
<dbReference type="GO" id="GO:0044281">
    <property type="term" value="P:small molecule metabolic process"/>
    <property type="evidence" value="ECO:0007669"/>
    <property type="project" value="UniProtKB-ARBA"/>
</dbReference>
<feature type="site" description="Important for catalytic activity" evidence="11">
    <location>
        <position position="114"/>
    </location>
</feature>
<dbReference type="GO" id="GO:0006979">
    <property type="term" value="P:response to oxidative stress"/>
    <property type="evidence" value="ECO:0007669"/>
    <property type="project" value="TreeGrafter"/>
</dbReference>
<dbReference type="InterPro" id="IPR037112">
    <property type="entry name" value="Pyrv-flavodox_OxR_EKR_sf"/>
</dbReference>
<feature type="binding site" evidence="10">
    <location>
        <position position="114"/>
    </location>
    <ligand>
        <name>pyruvate</name>
        <dbReference type="ChEBI" id="CHEBI:15361"/>
    </ligand>
</feature>
<dbReference type="GO" id="GO:0005506">
    <property type="term" value="F:iron ion binding"/>
    <property type="evidence" value="ECO:0007669"/>
    <property type="project" value="InterPro"/>
</dbReference>
<dbReference type="PROSITE" id="PS51379">
    <property type="entry name" value="4FE4S_FER_2"/>
    <property type="match status" value="2"/>
</dbReference>
<dbReference type="InterPro" id="IPR017896">
    <property type="entry name" value="4Fe4S_Fe-S-bd"/>
</dbReference>
<dbReference type="InterPro" id="IPR017900">
    <property type="entry name" value="4Fe4S_Fe_S_CS"/>
</dbReference>
<feature type="domain" description="4Fe-4S ferredoxin-type" evidence="13">
    <location>
        <begin position="690"/>
        <end position="719"/>
    </location>
</feature>
<dbReference type="InterPro" id="IPR002869">
    <property type="entry name" value="Pyrv_flavodox_OxRed_cen"/>
</dbReference>
<dbReference type="Gene3D" id="4.10.780.10">
    <property type="entry name" value="Pyruvate-flavodoxin oxidoreductase, EKR domain"/>
    <property type="match status" value="1"/>
</dbReference>
<keyword evidence="3 12" id="KW-0004">4Fe-4S</keyword>
<feature type="site" description="Important for catalytic activity" evidence="11">
    <location>
        <position position="1014"/>
    </location>
</feature>
<dbReference type="Pfam" id="PF10371">
    <property type="entry name" value="EKR"/>
    <property type="match status" value="1"/>
</dbReference>
<dbReference type="PROSITE" id="PS00198">
    <property type="entry name" value="4FE4S_FER_1"/>
    <property type="match status" value="2"/>
</dbReference>
<reference evidence="14" key="1">
    <citation type="journal article" date="2021" name="PeerJ">
        <title>Extensive microbial diversity within the chicken gut microbiome revealed by metagenomics and culture.</title>
        <authorList>
            <person name="Gilroy R."/>
            <person name="Ravi A."/>
            <person name="Getino M."/>
            <person name="Pursley I."/>
            <person name="Horton D.L."/>
            <person name="Alikhan N.F."/>
            <person name="Baker D."/>
            <person name="Gharbi K."/>
            <person name="Hall N."/>
            <person name="Watson M."/>
            <person name="Adriaenssens E.M."/>
            <person name="Foster-Nyarko E."/>
            <person name="Jarju S."/>
            <person name="Secka A."/>
            <person name="Antonio M."/>
            <person name="Oren A."/>
            <person name="Chaudhuri R.R."/>
            <person name="La Ragione R."/>
            <person name="Hildebrand F."/>
            <person name="Pallen M.J."/>
        </authorList>
    </citation>
    <scope>NUCLEOTIDE SEQUENCE</scope>
    <source>
        <strain evidence="14">ChiW4-1371</strain>
    </source>
</reference>
<dbReference type="FunFam" id="3.40.50.920:FF:000007">
    <property type="entry name" value="Pyruvate:ferredoxin (Flavodoxin) oxidoreductase"/>
    <property type="match status" value="1"/>
</dbReference>
<feature type="binding site" evidence="12">
    <location>
        <position position="1088"/>
    </location>
    <ligand>
        <name>[4Fe-4S] cluster</name>
        <dbReference type="ChEBI" id="CHEBI:49883"/>
        <label>3</label>
    </ligand>
</feature>
<feature type="binding site" evidence="12">
    <location>
        <position position="709"/>
    </location>
    <ligand>
        <name>[4Fe-4S] cluster</name>
        <dbReference type="ChEBI" id="CHEBI:49883"/>
        <label>2</label>
    </ligand>
</feature>
<keyword evidence="14" id="KW-0670">Pyruvate</keyword>
<dbReference type="Pfam" id="PF12838">
    <property type="entry name" value="Fer4_7"/>
    <property type="match status" value="1"/>
</dbReference>
<evidence type="ECO:0000256" key="3">
    <source>
        <dbReference type="ARBA" id="ARBA00022485"/>
    </source>
</evidence>
<dbReference type="InterPro" id="IPR019456">
    <property type="entry name" value="Pyrv-flavodox_OxRtase_EKR"/>
</dbReference>
<evidence type="ECO:0000256" key="12">
    <source>
        <dbReference type="PIRSR" id="PIRSR000159-50"/>
    </source>
</evidence>
<dbReference type="Gene3D" id="3.40.920.10">
    <property type="entry name" value="Pyruvate-ferredoxin oxidoreductase, PFOR, domain III"/>
    <property type="match status" value="1"/>
</dbReference>
<keyword evidence="8 12" id="KW-0411">Iron-sulfur</keyword>
<reference evidence="14" key="2">
    <citation type="submission" date="2021-04" db="EMBL/GenBank/DDBJ databases">
        <authorList>
            <person name="Gilroy R."/>
        </authorList>
    </citation>
    <scope>NUCLEOTIDE SEQUENCE</scope>
    <source>
        <strain evidence="14">ChiW4-1371</strain>
    </source>
</reference>
<comment type="similarity">
    <text evidence="1 9">Belongs to the pyruvate:ferredoxin/flavodoxin oxidoreductase family.</text>
</comment>
<dbReference type="SUPFAM" id="SSF52518">
    <property type="entry name" value="Thiamin diphosphate-binding fold (THDP-binding)"/>
    <property type="match status" value="2"/>
</dbReference>
<dbReference type="FunFam" id="3.40.920.10:FF:000001">
    <property type="entry name" value="Pyruvate:ferredoxin (Flavodoxin) oxidoreductase"/>
    <property type="match status" value="1"/>
</dbReference>
<feature type="binding site" evidence="10">
    <location>
        <position position="834"/>
    </location>
    <ligand>
        <name>thiamine diphosphate</name>
        <dbReference type="ChEBI" id="CHEBI:58937"/>
    </ligand>
</feature>
<dbReference type="SUPFAM" id="SSF54862">
    <property type="entry name" value="4Fe-4S ferredoxins"/>
    <property type="match status" value="1"/>
</dbReference>
<feature type="binding site" evidence="10">
    <location>
        <position position="64"/>
    </location>
    <ligand>
        <name>thiamine diphosphate</name>
        <dbReference type="ChEBI" id="CHEBI:58937"/>
    </ligand>
</feature>
<dbReference type="EMBL" id="DXAQ01000025">
    <property type="protein sequence ID" value="HIZ88647.1"/>
    <property type="molecule type" value="Genomic_DNA"/>
</dbReference>
<dbReference type="SMART" id="SM00890">
    <property type="entry name" value="EKR"/>
    <property type="match status" value="1"/>
</dbReference>
<dbReference type="CDD" id="cd03377">
    <property type="entry name" value="TPP_PFOR_PNO"/>
    <property type="match status" value="1"/>
</dbReference>
<keyword evidence="7 12" id="KW-0408">Iron</keyword>
<dbReference type="Pfam" id="PF02775">
    <property type="entry name" value="TPP_enzyme_C"/>
    <property type="match status" value="1"/>
</dbReference>
<dbReference type="InterPro" id="IPR050722">
    <property type="entry name" value="Pyruvate:ferred/Flavod_OxRd"/>
</dbReference>
<feature type="binding site" evidence="10">
    <location>
        <position position="31"/>
    </location>
    <ligand>
        <name>pyruvate</name>
        <dbReference type="ChEBI" id="CHEBI:15361"/>
    </ligand>
</feature>
<evidence type="ECO:0000256" key="6">
    <source>
        <dbReference type="ARBA" id="ARBA00023002"/>
    </source>
</evidence>
<feature type="binding site" evidence="10">
    <location>
        <begin position="1009"/>
        <end position="1014"/>
    </location>
    <ligand>
        <name>thiamine diphosphate</name>
        <dbReference type="ChEBI" id="CHEBI:58937"/>
    </ligand>
</feature>
<dbReference type="GO" id="GO:0022900">
    <property type="term" value="P:electron transport chain"/>
    <property type="evidence" value="ECO:0007669"/>
    <property type="project" value="InterPro"/>
</dbReference>
<dbReference type="FunFam" id="3.40.50.970:FF:000012">
    <property type="entry name" value="Pyruvate:ferredoxin (Flavodoxin) oxidoreductase"/>
    <property type="match status" value="1"/>
</dbReference>
<dbReference type="CDD" id="cd07034">
    <property type="entry name" value="TPP_PYR_PFOR_IOR-alpha_like"/>
    <property type="match status" value="1"/>
</dbReference>
<dbReference type="SUPFAM" id="SSF53323">
    <property type="entry name" value="Pyruvate-ferredoxin oxidoreductase, PFOR, domain III"/>
    <property type="match status" value="1"/>
</dbReference>
<dbReference type="Gene3D" id="3.30.70.20">
    <property type="match status" value="1"/>
</dbReference>
<feature type="binding site" evidence="12">
    <location>
        <position position="702"/>
    </location>
    <ligand>
        <name>[4Fe-4S] cluster</name>
        <dbReference type="ChEBI" id="CHEBI:49883"/>
        <label>1</label>
    </ligand>
</feature>
<feature type="binding site" evidence="10">
    <location>
        <begin position="980"/>
        <end position="983"/>
    </location>
    <ligand>
        <name>thiamine diphosphate</name>
        <dbReference type="ChEBI" id="CHEBI:58937"/>
    </ligand>
</feature>
<dbReference type="PIRSF" id="PIRSF000159">
    <property type="entry name" value="NifJ"/>
    <property type="match status" value="1"/>
</dbReference>
<sequence length="1190" mass="130264">MARKKTIMDGNMAAAHVAHAVNEVIAIYPITPSSVMGEISDEKSAKGQVNIWGSVPHVVELQSEGGAAGTVHGSLTAGALTTTFTASQGLLLMIPNMYKIAGELTPTVFHVSARALAAQGLSIFGDHSDVMACRACGWAMLASNNPQEVMDMALISQAAALKSRVPFLHFFDGFRTSHELSVVEELTFEDMHHMIDDELVREHRKRCLTPDNPTLKGTSQNPDVYFQGRETVNKYINNVGSILQSEMDKFAALTGRQYHLVEYYGAKDAKTVITAMGSACDVIEETIDYLNAGGAKLGVVKIHLFQPFPVQAFVDAVPETVEHIVVLDRTKEPGAVGEPLYLAVRTAIGEAMATKTTHFKKYPRVLGGRFGLGSKDLTPAMVKAVFENAASDNPVFGFTVGIEDDVTHKSLKYDSSWLIPLKTYNAMFYGLGSDGTVGANKNTAKIIFAETGKNSQAYFVYDSKKAGSMTTSHVRFGDEQIKSSYLIQQADFIGCHNFSFLERYDLLSPLKKGGVFLLNSQYNKDEVWNKLPLLVQKEIKEKQAEFYVVDAVKIAEELGLGSRINVILQAAFFAISNIIPKDKALDAIKGAIKKTYGKYGEETVAKNNAAADAGFEKIYKVDYSAMQADSAQTSLINGCLTDKRASNFVKEVTSVLVAGEGDKIKVSQMPADGTWPTGTARFEKRNIAVNIPVWDPAVCIQCGICSFVCPHSAIRMKYYDKEYLKNAPETFKYADAKGKEFAGYAATIQVAPEDCTGCNACVIDCPAVNKANPEKKAINMEPQIPLRAQEVVNFEFFESIPELPVEKYNKSTIKGSQLAPHFFEFSGACAGCGETPYIKLLTQLFGDRLLMANATGCSSIYGGNLPTTPYCTRNDGKGPAWSNSLFEDNAEFGFGMRLAVDYFKGKAVDYLNANKNLFDASLVDEILANIDTHDQEEVEKQRARVEKLKNTLKSSNIAEKEDFISIADYLTPKSVWILGGDGWAYDIGYGGLDHVLASGENINVLVLDTEVYSNTGGQASKSTPLGASAKFATSGKVREKKDLAMISMTYGSIYVAKVSLSNPAQCIKAFIEAERYNGPSIIIAYAHCIAQGIDMTKGSLEQKKAINAGYWTLLRFNPDLMEEGKSPLIIDSKEPGSDLADFMAGENRFRLTKKANPEKYEQIVDIATAKLNRRNRVMRVMAEHLVDNKE</sequence>
<feature type="binding site" evidence="12">
    <location>
        <position position="705"/>
    </location>
    <ligand>
        <name>[4Fe-4S] cluster</name>
        <dbReference type="ChEBI" id="CHEBI:49883"/>
        <label>1</label>
    </ligand>
</feature>
<proteinExistence type="inferred from homology"/>
<evidence type="ECO:0000259" key="13">
    <source>
        <dbReference type="PROSITE" id="PS51379"/>
    </source>
</evidence>
<dbReference type="PANTHER" id="PTHR32154:SF0">
    <property type="entry name" value="PYRUVATE-FLAVODOXIN OXIDOREDUCTASE-RELATED"/>
    <property type="match status" value="1"/>
</dbReference>
<comment type="cofactor">
    <cofactor evidence="12">
        <name>[4Fe-4S] cluster</name>
        <dbReference type="ChEBI" id="CHEBI:49883"/>
    </cofactor>
    <text evidence="12">Binds 3 [4Fe-4S] clusters per subunit.</text>
</comment>
<dbReference type="InterPro" id="IPR029061">
    <property type="entry name" value="THDP-binding"/>
</dbReference>
<keyword evidence="4 12" id="KW-0479">Metal-binding</keyword>
<dbReference type="FunFam" id="3.30.70.20:FF:000022">
    <property type="entry name" value="Pyruvate:ferredoxin (Flavodoxin) oxidoreductase"/>
    <property type="match status" value="1"/>
</dbReference>
<evidence type="ECO:0000256" key="9">
    <source>
        <dbReference type="PIRNR" id="PIRNR000159"/>
    </source>
</evidence>
<protein>
    <submittedName>
        <fullName evidence="14">Pyruvate:ferredoxin (Flavodoxin) oxidoreductase</fullName>
    </submittedName>
</protein>
<feature type="binding site" evidence="12">
    <location>
        <position position="758"/>
    </location>
    <ligand>
        <name>[4Fe-4S] cluster</name>
        <dbReference type="ChEBI" id="CHEBI:49883"/>
        <label>2</label>
    </ligand>
</feature>
<evidence type="ECO:0000256" key="4">
    <source>
        <dbReference type="ARBA" id="ARBA00022723"/>
    </source>
</evidence>
<dbReference type="InterPro" id="IPR011895">
    <property type="entry name" value="Pyrv_flavodox_OxRed"/>
</dbReference>
<dbReference type="Pfam" id="PF17147">
    <property type="entry name" value="PFOR_II"/>
    <property type="match status" value="1"/>
</dbReference>
<comment type="caution">
    <text evidence="14">The sequence shown here is derived from an EMBL/GenBank/DDBJ whole genome shotgun (WGS) entry which is preliminary data.</text>
</comment>
<keyword evidence="2 9" id="KW-0813">Transport</keyword>
<dbReference type="InterPro" id="IPR009014">
    <property type="entry name" value="Transketo_C/PFOR_II"/>
</dbReference>
<feature type="domain" description="4Fe-4S ferredoxin-type" evidence="13">
    <location>
        <begin position="746"/>
        <end position="776"/>
    </location>
</feature>
<dbReference type="InterPro" id="IPR033412">
    <property type="entry name" value="PFOR_II"/>
</dbReference>
<dbReference type="Proteomes" id="UP000824176">
    <property type="component" value="Unassembled WGS sequence"/>
</dbReference>
<dbReference type="Gene3D" id="3.40.50.920">
    <property type="match status" value="1"/>
</dbReference>
<name>A0A9D2GRH7_9BACT</name>
<dbReference type="GO" id="GO:0051539">
    <property type="term" value="F:4 iron, 4 sulfur cluster binding"/>
    <property type="evidence" value="ECO:0007669"/>
    <property type="project" value="UniProtKB-KW"/>
</dbReference>